<feature type="compositionally biased region" description="Low complexity" evidence="1">
    <location>
        <begin position="540"/>
        <end position="551"/>
    </location>
</feature>
<evidence type="ECO:0000313" key="2">
    <source>
        <dbReference type="EMBL" id="EDO43223.1"/>
    </source>
</evidence>
<dbReference type="AlphaFoldDB" id="A7RZE0"/>
<dbReference type="HOGENOM" id="CLU_471188_0_0_1"/>
<feature type="region of interest" description="Disordered" evidence="1">
    <location>
        <begin position="522"/>
        <end position="553"/>
    </location>
</feature>
<protein>
    <submittedName>
        <fullName evidence="2">Uncharacterized protein</fullName>
    </submittedName>
</protein>
<name>A7RZE0_NEMVE</name>
<dbReference type="Proteomes" id="UP000001593">
    <property type="component" value="Unassembled WGS sequence"/>
</dbReference>
<dbReference type="STRING" id="45351.A7RZE0"/>
<gene>
    <name evidence="2" type="ORF">NEMVEDRAFT_v1g241748</name>
</gene>
<keyword evidence="3" id="KW-1185">Reference proteome</keyword>
<proteinExistence type="predicted"/>
<dbReference type="InParanoid" id="A7RZE0"/>
<accession>A7RZE0</accession>
<organism evidence="2 3">
    <name type="scientific">Nematostella vectensis</name>
    <name type="common">Starlet sea anemone</name>
    <dbReference type="NCBI Taxonomy" id="45351"/>
    <lineage>
        <taxon>Eukaryota</taxon>
        <taxon>Metazoa</taxon>
        <taxon>Cnidaria</taxon>
        <taxon>Anthozoa</taxon>
        <taxon>Hexacorallia</taxon>
        <taxon>Actiniaria</taxon>
        <taxon>Edwardsiidae</taxon>
        <taxon>Nematostella</taxon>
    </lineage>
</organism>
<sequence>MDAGKKKELKSDAKLDTRSGTEKGKSSTQYKGPGSAGVSQSEVLIEGEFIELDDQLWLDKQVRILVTSEFVYVTEHGTEREINSQAHVLQHGAGKTVFKYRRSDIKVELLEGCSYTFKAKWTSRQCWRTYRLCGKLETWRKWLRCFHLQSQRQQWGLRLRENWECVASIAIAESDDDGFSSSSESEDEGEESGEVAMPNRVSLCVEGAMSSMLSMTMLNPSNVRRIAINNLQHQNKLKRSSLGTIGSENEDVFESCNAGELFRSSSHPRLSDTQPFCTFSLMNLNDLDIIKIDQDLREKSLNTDQPMINGSVTKEHRVRGCDYRVTSFCHAYSAKEVLLCKRIENLRSHPSNLNFVRRHLWDKTLSMSTSPAHNRRLSLSLALTSESHRIPQSAESILSGNSTQNRILQQEISTQNHVNNHIPSSHLTTGVPTHRLPTARRLDFSDEMDINDQKPQKAKVRRFWTMLNKKRTRNRPSLSELDEDAVKELKSEAESSAVPVVRPHLRRGKSFSGVVNRNRSQYSDGAITQSEGKKSRFLDRGGSSRMSFSSSPTRTKTDACIIKAVASRGPRVTDNIGCK</sequence>
<feature type="compositionally biased region" description="Acidic residues" evidence="1">
    <location>
        <begin position="175"/>
        <end position="193"/>
    </location>
</feature>
<reference evidence="2 3" key="1">
    <citation type="journal article" date="2007" name="Science">
        <title>Sea anemone genome reveals ancestral eumetazoan gene repertoire and genomic organization.</title>
        <authorList>
            <person name="Putnam N.H."/>
            <person name="Srivastava M."/>
            <person name="Hellsten U."/>
            <person name="Dirks B."/>
            <person name="Chapman J."/>
            <person name="Salamov A."/>
            <person name="Terry A."/>
            <person name="Shapiro H."/>
            <person name="Lindquist E."/>
            <person name="Kapitonov V.V."/>
            <person name="Jurka J."/>
            <person name="Genikhovich G."/>
            <person name="Grigoriev I.V."/>
            <person name="Lucas S.M."/>
            <person name="Steele R.E."/>
            <person name="Finnerty J.R."/>
            <person name="Technau U."/>
            <person name="Martindale M.Q."/>
            <person name="Rokhsar D.S."/>
        </authorList>
    </citation>
    <scope>NUCLEOTIDE SEQUENCE [LARGE SCALE GENOMIC DNA]</scope>
    <source>
        <strain evidence="3">CH2 X CH6</strain>
    </source>
</reference>
<dbReference type="EMBL" id="DS469556">
    <property type="protein sequence ID" value="EDO43223.1"/>
    <property type="molecule type" value="Genomic_DNA"/>
</dbReference>
<evidence type="ECO:0000313" key="3">
    <source>
        <dbReference type="Proteomes" id="UP000001593"/>
    </source>
</evidence>
<feature type="region of interest" description="Disordered" evidence="1">
    <location>
        <begin position="175"/>
        <end position="195"/>
    </location>
</feature>
<feature type="compositionally biased region" description="Basic and acidic residues" evidence="1">
    <location>
        <begin position="1"/>
        <end position="25"/>
    </location>
</feature>
<feature type="region of interest" description="Disordered" evidence="1">
    <location>
        <begin position="1"/>
        <end position="37"/>
    </location>
</feature>
<evidence type="ECO:0000256" key="1">
    <source>
        <dbReference type="SAM" id="MobiDB-lite"/>
    </source>
</evidence>